<evidence type="ECO:0008006" key="4">
    <source>
        <dbReference type="Google" id="ProtNLM"/>
    </source>
</evidence>
<feature type="compositionally biased region" description="Polar residues" evidence="1">
    <location>
        <begin position="437"/>
        <end position="452"/>
    </location>
</feature>
<keyword evidence="3" id="KW-1185">Reference proteome</keyword>
<evidence type="ECO:0000313" key="3">
    <source>
        <dbReference type="Proteomes" id="UP000053831"/>
    </source>
</evidence>
<dbReference type="OrthoDB" id="1749473at2759"/>
<feature type="compositionally biased region" description="Polar residues" evidence="1">
    <location>
        <begin position="1"/>
        <end position="20"/>
    </location>
</feature>
<feature type="region of interest" description="Disordered" evidence="1">
    <location>
        <begin position="1"/>
        <end position="42"/>
    </location>
</feature>
<gene>
    <name evidence="2" type="ORF">ESCO_003021</name>
</gene>
<feature type="region of interest" description="Disordered" evidence="1">
    <location>
        <begin position="437"/>
        <end position="693"/>
    </location>
</feature>
<feature type="compositionally biased region" description="Pro residues" evidence="1">
    <location>
        <begin position="746"/>
        <end position="762"/>
    </location>
</feature>
<evidence type="ECO:0000256" key="1">
    <source>
        <dbReference type="SAM" id="MobiDB-lite"/>
    </source>
</evidence>
<feature type="region of interest" description="Disordered" evidence="1">
    <location>
        <begin position="84"/>
        <end position="134"/>
    </location>
</feature>
<protein>
    <recommendedName>
        <fullName evidence="4">PH domain-containing protein</fullName>
    </recommendedName>
</protein>
<organism evidence="2 3">
    <name type="scientific">Escovopsis weberi</name>
    <dbReference type="NCBI Taxonomy" id="150374"/>
    <lineage>
        <taxon>Eukaryota</taxon>
        <taxon>Fungi</taxon>
        <taxon>Dikarya</taxon>
        <taxon>Ascomycota</taxon>
        <taxon>Pezizomycotina</taxon>
        <taxon>Sordariomycetes</taxon>
        <taxon>Hypocreomycetidae</taxon>
        <taxon>Hypocreales</taxon>
        <taxon>Hypocreaceae</taxon>
        <taxon>Escovopsis</taxon>
    </lineage>
</organism>
<dbReference type="STRING" id="150374.A0A0M8MWJ2"/>
<dbReference type="Proteomes" id="UP000053831">
    <property type="component" value="Unassembled WGS sequence"/>
</dbReference>
<sequence length="803" mass="85995">MSQYTTFDAIQGHHTTNLKMRSSESDLASEDGDFVPSRQGKLGRRESILGIRNIFGRSNKKEADAASLSKASRSSSIRASIAEISPWSHGQPNRSETVLPSTASSPDDLMQERPDPSQRAPTPIGATRRKPGSAAAAWTMPPLSKAYLRAIKHGVLPAPTLSADAILRSHEKKNSPVTAETVALADQLAADVQVSDMDKLKRKLRGDALATHNLQWTSKIYVLLPAGCLLQYPGEGHHDRLPEKVLRLGHSSAAFASDLIPGRHWVLQVSSSTDNDGSPQTESRSLFSKLQFRIPDRRTTANLLMVFEGAEDMKEWIATLRTEIEKMGSSKELADIAATAEKDLDVDSASQGYALGHPISLKKSSSFLNHRNAPLMEEDEEEAAPRPSNASIAATDCDGGMQDSSLDDVSVTNSIISHDGRQLDSLRESSHRFSYLSSGQRTVMTSTNSSPAASPVMERFPRLSDADSDAAPSRRTSWQAISPLSDDGRHDTIPEGCPATFVSAPPPNRGDALHHASGGSSASGRRASSGKTAPSEPDASPSPSGLKGGLSLFPRPSIRRQLGAIRVSRPLSTVEDQPSPKENIDMPERPITSHHAGSQPPTPPEDVPDLPSEFLMPGAHASGFDSSMTRSLGRRTGLATGLKHAQSVVPSNGPRGRRLSSFSSLRKQAGTSDSPHREGEGSRPSLSIRVCPNYASQTHLRRSSVEASETSHLHAALSRAAKRASIASFCSDKPSSGEMRMSLEIPPMPAPPPSKALPPIPQRPSTSGRGKLSRKNSMPHVVEGPPPAPPPTCALPPIPIPRK</sequence>
<feature type="region of interest" description="Disordered" evidence="1">
    <location>
        <begin position="376"/>
        <end position="403"/>
    </location>
</feature>
<feature type="compositionally biased region" description="Polar residues" evidence="1">
    <location>
        <begin position="88"/>
        <end position="105"/>
    </location>
</feature>
<reference evidence="2 3" key="1">
    <citation type="submission" date="2015-07" db="EMBL/GenBank/DDBJ databases">
        <title>The genome of the fungus Escovopsis weberi, a specialized disease agent of ant agriculture.</title>
        <authorList>
            <person name="de Man T.J."/>
            <person name="Stajich J.E."/>
            <person name="Kubicek C.P."/>
            <person name="Chenthamara K."/>
            <person name="Atanasova L."/>
            <person name="Druzhinina I.S."/>
            <person name="Birnbaum S."/>
            <person name="Barribeau S.M."/>
            <person name="Teiling C."/>
            <person name="Suen G."/>
            <person name="Currie C."/>
            <person name="Gerardo N.M."/>
        </authorList>
    </citation>
    <scope>NUCLEOTIDE SEQUENCE [LARGE SCALE GENOMIC DNA]</scope>
</reference>
<feature type="compositionally biased region" description="Low complexity" evidence="1">
    <location>
        <begin position="516"/>
        <end position="554"/>
    </location>
</feature>
<evidence type="ECO:0000313" key="2">
    <source>
        <dbReference type="EMBL" id="KOS18297.1"/>
    </source>
</evidence>
<feature type="compositionally biased region" description="Pro residues" evidence="1">
    <location>
        <begin position="784"/>
        <end position="803"/>
    </location>
</feature>
<dbReference type="EMBL" id="LGSR01000022">
    <property type="protein sequence ID" value="KOS18297.1"/>
    <property type="molecule type" value="Genomic_DNA"/>
</dbReference>
<feature type="compositionally biased region" description="Basic and acidic residues" evidence="1">
    <location>
        <begin position="578"/>
        <end position="588"/>
    </location>
</feature>
<proteinExistence type="predicted"/>
<comment type="caution">
    <text evidence="2">The sequence shown here is derived from an EMBL/GenBank/DDBJ whole genome shotgun (WGS) entry which is preliminary data.</text>
</comment>
<feature type="region of interest" description="Disordered" evidence="1">
    <location>
        <begin position="731"/>
        <end position="803"/>
    </location>
</feature>
<feature type="region of interest" description="Disordered" evidence="1">
    <location>
        <begin position="59"/>
        <end position="78"/>
    </location>
</feature>
<feature type="compositionally biased region" description="Low complexity" evidence="1">
    <location>
        <begin position="65"/>
        <end position="78"/>
    </location>
</feature>
<accession>A0A0M8MWJ2</accession>
<name>A0A0M8MWJ2_ESCWE</name>
<dbReference type="AlphaFoldDB" id="A0A0M8MWJ2"/>